<comment type="caution">
    <text evidence="3">The sequence shown here is derived from an EMBL/GenBank/DDBJ whole genome shotgun (WGS) entry which is preliminary data.</text>
</comment>
<feature type="transmembrane region" description="Helical" evidence="1">
    <location>
        <begin position="131"/>
        <end position="151"/>
    </location>
</feature>
<protein>
    <submittedName>
        <fullName evidence="3">Diguanylate cyclase domain-containing protein</fullName>
        <ecNumber evidence="3">2.7.7.65</ecNumber>
    </submittedName>
</protein>
<dbReference type="SMART" id="SM00267">
    <property type="entry name" value="GGDEF"/>
    <property type="match status" value="1"/>
</dbReference>
<keyword evidence="3" id="KW-0808">Transferase</keyword>
<proteinExistence type="predicted"/>
<feature type="transmembrane region" description="Helical" evidence="1">
    <location>
        <begin position="101"/>
        <end position="124"/>
    </location>
</feature>
<dbReference type="GO" id="GO:0052621">
    <property type="term" value="F:diguanylate cyclase activity"/>
    <property type="evidence" value="ECO:0007669"/>
    <property type="project" value="UniProtKB-EC"/>
</dbReference>
<accession>A0ABV7ZES0</accession>
<dbReference type="InterPro" id="IPR043128">
    <property type="entry name" value="Rev_trsase/Diguanyl_cyclase"/>
</dbReference>
<dbReference type="InterPro" id="IPR029787">
    <property type="entry name" value="Nucleotide_cyclase"/>
</dbReference>
<dbReference type="Proteomes" id="UP001595803">
    <property type="component" value="Unassembled WGS sequence"/>
</dbReference>
<feature type="transmembrane region" description="Helical" evidence="1">
    <location>
        <begin position="78"/>
        <end position="95"/>
    </location>
</feature>
<feature type="transmembrane region" description="Helical" evidence="1">
    <location>
        <begin position="163"/>
        <end position="180"/>
    </location>
</feature>
<feature type="transmembrane region" description="Helical" evidence="1">
    <location>
        <begin position="25"/>
        <end position="46"/>
    </location>
</feature>
<evidence type="ECO:0000256" key="1">
    <source>
        <dbReference type="SAM" id="Phobius"/>
    </source>
</evidence>
<dbReference type="InterPro" id="IPR050469">
    <property type="entry name" value="Diguanylate_Cyclase"/>
</dbReference>
<evidence type="ECO:0000313" key="3">
    <source>
        <dbReference type="EMBL" id="MFC3834670.1"/>
    </source>
</evidence>
<dbReference type="SUPFAM" id="SSF55073">
    <property type="entry name" value="Nucleotide cyclase"/>
    <property type="match status" value="1"/>
</dbReference>
<keyword evidence="4" id="KW-1185">Reference proteome</keyword>
<organism evidence="3 4">
    <name type="scientific">Deinococcus rufus</name>
    <dbReference type="NCBI Taxonomy" id="2136097"/>
    <lineage>
        <taxon>Bacteria</taxon>
        <taxon>Thermotogati</taxon>
        <taxon>Deinococcota</taxon>
        <taxon>Deinococci</taxon>
        <taxon>Deinococcales</taxon>
        <taxon>Deinococcaceae</taxon>
        <taxon>Deinococcus</taxon>
    </lineage>
</organism>
<evidence type="ECO:0000313" key="4">
    <source>
        <dbReference type="Proteomes" id="UP001595803"/>
    </source>
</evidence>
<dbReference type="PANTHER" id="PTHR45138:SF9">
    <property type="entry name" value="DIGUANYLATE CYCLASE DGCM-RELATED"/>
    <property type="match status" value="1"/>
</dbReference>
<dbReference type="EC" id="2.7.7.65" evidence="3"/>
<keyword evidence="1" id="KW-0472">Membrane</keyword>
<keyword evidence="1" id="KW-0812">Transmembrane</keyword>
<feature type="transmembrane region" description="Helical" evidence="1">
    <location>
        <begin position="52"/>
        <end position="71"/>
    </location>
</feature>
<dbReference type="PROSITE" id="PS50887">
    <property type="entry name" value="GGDEF"/>
    <property type="match status" value="1"/>
</dbReference>
<dbReference type="InterPro" id="IPR000160">
    <property type="entry name" value="GGDEF_dom"/>
</dbReference>
<gene>
    <name evidence="3" type="ORF">ACFOSB_17575</name>
</gene>
<dbReference type="PANTHER" id="PTHR45138">
    <property type="entry name" value="REGULATORY COMPONENTS OF SENSORY TRANSDUCTION SYSTEM"/>
    <property type="match status" value="1"/>
</dbReference>
<dbReference type="RefSeq" id="WP_322472326.1">
    <property type="nucleotide sequence ID" value="NZ_JBHRZG010000024.1"/>
</dbReference>
<dbReference type="Pfam" id="PF00990">
    <property type="entry name" value="GGDEF"/>
    <property type="match status" value="1"/>
</dbReference>
<sequence length="363" mass="39062">MPSPSPAPNLALNPSEWHRSQRQMFLALVILVTLASAVALALQRPAFDPLDIWALPGMSALLIVLQGLLVLKRITLSAALQTAYLGGATYVLLALSHQYEVMPATSVTLMENTYWFAVIYAAAFLTFPSRLATVVTSGILILATAICAWHVTMTVPDDMRLKLAAASAQFLLTGAVLIVLNRTIGVQHHRLMATRTAAYTDVLTGLANRRAAEEHLAALAQGDTAFTLVLFDLDHFKSVNDTYGHATGDAVLRGVAGAIRHLPPGSVASRWGGEEFLLILPRHDRAEIRARLDSLRTQLRGLVLGPVSGVTASFGVASSRAGEHPDQVLARADTAMYAAKAQGRNDVRVADTIFRHDLPDPVN</sequence>
<dbReference type="CDD" id="cd01949">
    <property type="entry name" value="GGDEF"/>
    <property type="match status" value="1"/>
</dbReference>
<name>A0ABV7ZES0_9DEIO</name>
<dbReference type="NCBIfam" id="TIGR00254">
    <property type="entry name" value="GGDEF"/>
    <property type="match status" value="1"/>
</dbReference>
<keyword evidence="1" id="KW-1133">Transmembrane helix</keyword>
<keyword evidence="3" id="KW-0548">Nucleotidyltransferase</keyword>
<feature type="domain" description="GGDEF" evidence="2">
    <location>
        <begin position="224"/>
        <end position="352"/>
    </location>
</feature>
<dbReference type="Gene3D" id="3.30.70.270">
    <property type="match status" value="1"/>
</dbReference>
<dbReference type="EMBL" id="JBHRZG010000024">
    <property type="protein sequence ID" value="MFC3834670.1"/>
    <property type="molecule type" value="Genomic_DNA"/>
</dbReference>
<reference evidence="4" key="1">
    <citation type="journal article" date="2019" name="Int. J. Syst. Evol. Microbiol.">
        <title>The Global Catalogue of Microorganisms (GCM) 10K type strain sequencing project: providing services to taxonomists for standard genome sequencing and annotation.</title>
        <authorList>
            <consortium name="The Broad Institute Genomics Platform"/>
            <consortium name="The Broad Institute Genome Sequencing Center for Infectious Disease"/>
            <person name="Wu L."/>
            <person name="Ma J."/>
        </authorList>
    </citation>
    <scope>NUCLEOTIDE SEQUENCE [LARGE SCALE GENOMIC DNA]</scope>
    <source>
        <strain evidence="4">CCTCC AB 2017081</strain>
    </source>
</reference>
<evidence type="ECO:0000259" key="2">
    <source>
        <dbReference type="PROSITE" id="PS50887"/>
    </source>
</evidence>